<dbReference type="EMBL" id="CP019937">
    <property type="protein sequence ID" value="ARO15702.1"/>
    <property type="molecule type" value="Genomic_DNA"/>
</dbReference>
<accession>A0A1W6P2F9</accession>
<reference evidence="2 3" key="1">
    <citation type="submission" date="2017-02" db="EMBL/GenBank/DDBJ databases">
        <title>Ketogulonicigenium robustum SPU B003 Genome sequencing and assembly.</title>
        <authorList>
            <person name="Li Y."/>
            <person name="Liu L."/>
            <person name="Wang C."/>
            <person name="Zhang M."/>
            <person name="Zhang T."/>
            <person name="Zhang Y."/>
        </authorList>
    </citation>
    <scope>NUCLEOTIDE SEQUENCE [LARGE SCALE GENOMIC DNA]</scope>
    <source>
        <strain evidence="2 3">SPU_B003</strain>
    </source>
</reference>
<dbReference type="PANTHER" id="PTHR35335">
    <property type="entry name" value="UPF0716 PROTEIN FXSA"/>
    <property type="match status" value="1"/>
</dbReference>
<sequence>MPLYWVFPALVLIEIVAFIVIGGEIGVGLTLLLVLGSTALGVFTLRRLGQQALGALQGGLGYAAGGRMGAPAQQIGAGTLKALASGLLIVPGLVTSALGLVLLIPQVQNFLWSRVANKVNIRTATYSPNDVIDGDFTEVDPDATRIGGAANANSVWHQPEDPRDK</sequence>
<feature type="transmembrane region" description="Helical" evidence="1">
    <location>
        <begin position="82"/>
        <end position="104"/>
    </location>
</feature>
<evidence type="ECO:0000313" key="2">
    <source>
        <dbReference type="EMBL" id="ARO15702.1"/>
    </source>
</evidence>
<keyword evidence="1" id="KW-0812">Transmembrane</keyword>
<proteinExistence type="predicted"/>
<keyword evidence="3" id="KW-1185">Reference proteome</keyword>
<name>A0A1W6P2F9_9RHOB</name>
<dbReference type="Pfam" id="PF04186">
    <property type="entry name" value="FxsA"/>
    <property type="match status" value="1"/>
</dbReference>
<dbReference type="RefSeq" id="WP_085787063.1">
    <property type="nucleotide sequence ID" value="NZ_CP019937.1"/>
</dbReference>
<dbReference type="PANTHER" id="PTHR35335:SF1">
    <property type="entry name" value="UPF0716 PROTEIN FXSA"/>
    <property type="match status" value="1"/>
</dbReference>
<evidence type="ECO:0000313" key="3">
    <source>
        <dbReference type="Proteomes" id="UP000242447"/>
    </source>
</evidence>
<dbReference type="AlphaFoldDB" id="A0A1W6P2F9"/>
<organism evidence="2 3">
    <name type="scientific">Ketogulonicigenium robustum</name>
    <dbReference type="NCBI Taxonomy" id="92947"/>
    <lineage>
        <taxon>Bacteria</taxon>
        <taxon>Pseudomonadati</taxon>
        <taxon>Pseudomonadota</taxon>
        <taxon>Alphaproteobacteria</taxon>
        <taxon>Rhodobacterales</taxon>
        <taxon>Roseobacteraceae</taxon>
        <taxon>Ketogulonicigenium</taxon>
    </lineage>
</organism>
<dbReference type="KEGG" id="kro:BVG79_02362"/>
<keyword evidence="1" id="KW-1133">Transmembrane helix</keyword>
<protein>
    <submittedName>
        <fullName evidence="2">FxsA cytoplasmic membrane protein</fullName>
    </submittedName>
</protein>
<gene>
    <name evidence="2" type="primary">fxsA</name>
    <name evidence="2" type="ORF">BVG79_02362</name>
</gene>
<dbReference type="InterPro" id="IPR007313">
    <property type="entry name" value="FxsA"/>
</dbReference>
<dbReference type="NCBIfam" id="NF008528">
    <property type="entry name" value="PRK11463.1-2"/>
    <property type="match status" value="1"/>
</dbReference>
<dbReference type="STRING" id="92947.BVG79_02362"/>
<dbReference type="GO" id="GO:0016020">
    <property type="term" value="C:membrane"/>
    <property type="evidence" value="ECO:0007669"/>
    <property type="project" value="InterPro"/>
</dbReference>
<feature type="transmembrane region" description="Helical" evidence="1">
    <location>
        <begin position="12"/>
        <end position="45"/>
    </location>
</feature>
<dbReference type="OrthoDB" id="9792788at2"/>
<dbReference type="Proteomes" id="UP000242447">
    <property type="component" value="Chromosome"/>
</dbReference>
<keyword evidence="1" id="KW-0472">Membrane</keyword>
<evidence type="ECO:0000256" key="1">
    <source>
        <dbReference type="SAM" id="Phobius"/>
    </source>
</evidence>